<keyword evidence="7" id="KW-0902">Two-component regulatory system</keyword>
<dbReference type="GO" id="GO:0016036">
    <property type="term" value="P:cellular response to phosphate starvation"/>
    <property type="evidence" value="ECO:0007669"/>
    <property type="project" value="TreeGrafter"/>
</dbReference>
<evidence type="ECO:0000313" key="11">
    <source>
        <dbReference type="EMBL" id="RHM13759.1"/>
    </source>
</evidence>
<feature type="domain" description="Histidine kinase" evidence="10">
    <location>
        <begin position="191"/>
        <end position="405"/>
    </location>
</feature>
<proteinExistence type="predicted"/>
<dbReference type="InterPro" id="IPR005467">
    <property type="entry name" value="His_kinase_dom"/>
</dbReference>
<evidence type="ECO:0000256" key="6">
    <source>
        <dbReference type="ARBA" id="ARBA00022777"/>
    </source>
</evidence>
<dbReference type="GO" id="GO:0004721">
    <property type="term" value="F:phosphoprotein phosphatase activity"/>
    <property type="evidence" value="ECO:0007669"/>
    <property type="project" value="TreeGrafter"/>
</dbReference>
<name>A0A415PM31_9FIRM</name>
<evidence type="ECO:0000256" key="1">
    <source>
        <dbReference type="ARBA" id="ARBA00000085"/>
    </source>
</evidence>
<dbReference type="InterPro" id="IPR050351">
    <property type="entry name" value="BphY/WalK/GraS-like"/>
</dbReference>
<evidence type="ECO:0000259" key="10">
    <source>
        <dbReference type="PROSITE" id="PS50109"/>
    </source>
</evidence>
<dbReference type="InterPro" id="IPR036097">
    <property type="entry name" value="HisK_dim/P_sf"/>
</dbReference>
<organism evidence="11 12">
    <name type="scientific">Amedibacillus dolichus</name>
    <dbReference type="NCBI Taxonomy" id="31971"/>
    <lineage>
        <taxon>Bacteria</taxon>
        <taxon>Bacillati</taxon>
        <taxon>Bacillota</taxon>
        <taxon>Erysipelotrichia</taxon>
        <taxon>Erysipelotrichales</taxon>
        <taxon>Erysipelotrichaceae</taxon>
        <taxon>Amedibacillus</taxon>
    </lineage>
</organism>
<dbReference type="CDD" id="cd00075">
    <property type="entry name" value="HATPase"/>
    <property type="match status" value="1"/>
</dbReference>
<evidence type="ECO:0000313" key="12">
    <source>
        <dbReference type="Proteomes" id="UP000284868"/>
    </source>
</evidence>
<evidence type="ECO:0000256" key="2">
    <source>
        <dbReference type="ARBA" id="ARBA00004370"/>
    </source>
</evidence>
<dbReference type="Gene3D" id="1.10.287.130">
    <property type="match status" value="1"/>
</dbReference>
<dbReference type="SUPFAM" id="SSF47384">
    <property type="entry name" value="Homodimeric domain of signal transducing histidine kinase"/>
    <property type="match status" value="1"/>
</dbReference>
<comment type="catalytic activity">
    <reaction evidence="1">
        <text>ATP + protein L-histidine = ADP + protein N-phospho-L-histidine.</text>
        <dbReference type="EC" id="2.7.13.3"/>
    </reaction>
</comment>
<dbReference type="FunFam" id="1.10.287.130:FF:000001">
    <property type="entry name" value="Two-component sensor histidine kinase"/>
    <property type="match status" value="1"/>
</dbReference>
<dbReference type="FunFam" id="3.30.565.10:FF:000006">
    <property type="entry name" value="Sensor histidine kinase WalK"/>
    <property type="match status" value="1"/>
</dbReference>
<dbReference type="RefSeq" id="WP_118365396.1">
    <property type="nucleotide sequence ID" value="NZ_CAJKGD010000028.1"/>
</dbReference>
<dbReference type="Pfam" id="PF02518">
    <property type="entry name" value="HATPase_c"/>
    <property type="match status" value="1"/>
</dbReference>
<evidence type="ECO:0000256" key="3">
    <source>
        <dbReference type="ARBA" id="ARBA00012438"/>
    </source>
</evidence>
<keyword evidence="6 11" id="KW-0418">Kinase</keyword>
<dbReference type="PRINTS" id="PR00344">
    <property type="entry name" value="BCTRLSENSOR"/>
</dbReference>
<dbReference type="SMART" id="SM00387">
    <property type="entry name" value="HATPase_c"/>
    <property type="match status" value="1"/>
</dbReference>
<dbReference type="PANTHER" id="PTHR45453:SF1">
    <property type="entry name" value="PHOSPHATE REGULON SENSOR PROTEIN PHOR"/>
    <property type="match status" value="1"/>
</dbReference>
<dbReference type="Proteomes" id="UP000284868">
    <property type="component" value="Unassembled WGS sequence"/>
</dbReference>
<comment type="subcellular location">
    <subcellularLocation>
        <location evidence="2">Membrane</location>
    </subcellularLocation>
</comment>
<protein>
    <recommendedName>
        <fullName evidence="3">histidine kinase</fullName>
        <ecNumber evidence="3">2.7.13.3</ecNumber>
    </recommendedName>
</protein>
<feature type="transmembrane region" description="Helical" evidence="9">
    <location>
        <begin position="28"/>
        <end position="45"/>
    </location>
</feature>
<dbReference type="GO" id="GO:0000155">
    <property type="term" value="F:phosphorelay sensor kinase activity"/>
    <property type="evidence" value="ECO:0007669"/>
    <property type="project" value="InterPro"/>
</dbReference>
<dbReference type="SMART" id="SM00388">
    <property type="entry name" value="HisKA"/>
    <property type="match status" value="1"/>
</dbReference>
<dbReference type="EMBL" id="QRPK01000011">
    <property type="protein sequence ID" value="RHM13759.1"/>
    <property type="molecule type" value="Genomic_DNA"/>
</dbReference>
<keyword evidence="12" id="KW-1185">Reference proteome</keyword>
<dbReference type="OrthoDB" id="9813151at2"/>
<accession>A0A415PM31</accession>
<dbReference type="CDD" id="cd00082">
    <property type="entry name" value="HisKA"/>
    <property type="match status" value="1"/>
</dbReference>
<sequence>MKSRRYVAYALLVLVLISVQIATEASALTMVLVMSIVFFVFWEYFDKKNELLVRKENKELQEKVKSSAKDAHLNYKQLLTVVSSIPFPLLLLDPFGNIVMSSNVDEISEGEIQENMTYANNSFVYPVQEFIKDCFIMERAMDTILHIQGIEYQSICVPVTAKGKYRGCLLLFQDVSKTLEGEKMQKRFIADASHELKTPIAVIKGMVEILNRDNFDDPQMEKEFLTQIESEINRLDGLVKDLLILSRLSLSNVLLTKEFNDMNEIINKAIQSFKKQINEKGLKLVCDYQYQSPIRCDAMKMSQVIINLLSNAIKYSDQGTIRIQTYRENNFFVCTVADEGQGIAKENLDKIFHRFYRVDDARTRSKGGSGLGLSIVKSTVEAHGGNVEVDSELNKGTKFIVRIPL</sequence>
<evidence type="ECO:0000256" key="5">
    <source>
        <dbReference type="ARBA" id="ARBA00022679"/>
    </source>
</evidence>
<dbReference type="InterPro" id="IPR004358">
    <property type="entry name" value="Sig_transdc_His_kin-like_C"/>
</dbReference>
<evidence type="ECO:0000256" key="7">
    <source>
        <dbReference type="ARBA" id="ARBA00023012"/>
    </source>
</evidence>
<dbReference type="SUPFAM" id="SSF55874">
    <property type="entry name" value="ATPase domain of HSP90 chaperone/DNA topoisomerase II/histidine kinase"/>
    <property type="match status" value="1"/>
</dbReference>
<keyword evidence="9" id="KW-1133">Transmembrane helix</keyword>
<keyword evidence="5" id="KW-0808">Transferase</keyword>
<dbReference type="EC" id="2.7.13.3" evidence="3"/>
<dbReference type="GO" id="GO:0005886">
    <property type="term" value="C:plasma membrane"/>
    <property type="evidence" value="ECO:0007669"/>
    <property type="project" value="TreeGrafter"/>
</dbReference>
<dbReference type="PANTHER" id="PTHR45453">
    <property type="entry name" value="PHOSPHATE REGULON SENSOR PROTEIN PHOR"/>
    <property type="match status" value="1"/>
</dbReference>
<dbReference type="Pfam" id="PF00512">
    <property type="entry name" value="HisKA"/>
    <property type="match status" value="1"/>
</dbReference>
<dbReference type="Gene3D" id="3.30.565.10">
    <property type="entry name" value="Histidine kinase-like ATPase, C-terminal domain"/>
    <property type="match status" value="1"/>
</dbReference>
<evidence type="ECO:0000256" key="4">
    <source>
        <dbReference type="ARBA" id="ARBA00022553"/>
    </source>
</evidence>
<gene>
    <name evidence="11" type="ORF">DWZ83_03675</name>
</gene>
<dbReference type="InterPro" id="IPR003594">
    <property type="entry name" value="HATPase_dom"/>
</dbReference>
<dbReference type="InterPro" id="IPR003661">
    <property type="entry name" value="HisK_dim/P_dom"/>
</dbReference>
<evidence type="ECO:0000256" key="9">
    <source>
        <dbReference type="SAM" id="Phobius"/>
    </source>
</evidence>
<keyword evidence="9" id="KW-0812">Transmembrane</keyword>
<dbReference type="AlphaFoldDB" id="A0A415PM31"/>
<evidence type="ECO:0000256" key="8">
    <source>
        <dbReference type="ARBA" id="ARBA00023136"/>
    </source>
</evidence>
<comment type="caution">
    <text evidence="11">The sequence shown here is derived from an EMBL/GenBank/DDBJ whole genome shotgun (WGS) entry which is preliminary data.</text>
</comment>
<keyword evidence="8 9" id="KW-0472">Membrane</keyword>
<reference evidence="11 12" key="1">
    <citation type="submission" date="2018-08" db="EMBL/GenBank/DDBJ databases">
        <title>A genome reference for cultivated species of the human gut microbiota.</title>
        <authorList>
            <person name="Zou Y."/>
            <person name="Xue W."/>
            <person name="Luo G."/>
        </authorList>
    </citation>
    <scope>NUCLEOTIDE SEQUENCE [LARGE SCALE GENOMIC DNA]</scope>
    <source>
        <strain evidence="11 12">AF35-6BH</strain>
    </source>
</reference>
<dbReference type="InterPro" id="IPR036890">
    <property type="entry name" value="HATPase_C_sf"/>
</dbReference>
<dbReference type="PROSITE" id="PS50109">
    <property type="entry name" value="HIS_KIN"/>
    <property type="match status" value="1"/>
</dbReference>
<keyword evidence="4" id="KW-0597">Phosphoprotein</keyword>